<dbReference type="InterPro" id="IPR048421">
    <property type="entry name" value="YqgU_beta-prop"/>
</dbReference>
<evidence type="ECO:0000313" key="2">
    <source>
        <dbReference type="EMBL" id="KLV27267.1"/>
    </source>
</evidence>
<keyword evidence="3" id="KW-1185">Reference proteome</keyword>
<dbReference type="SUPFAM" id="SSF82171">
    <property type="entry name" value="DPP6 N-terminal domain-like"/>
    <property type="match status" value="1"/>
</dbReference>
<dbReference type="RefSeq" id="WP_047941249.1">
    <property type="nucleotide sequence ID" value="NZ_LDPH01000004.1"/>
</dbReference>
<proteinExistence type="predicted"/>
<comment type="caution">
    <text evidence="2">The sequence shown here is derived from an EMBL/GenBank/DDBJ whole genome shotgun (WGS) entry which is preliminary data.</text>
</comment>
<evidence type="ECO:0000313" key="3">
    <source>
        <dbReference type="Proteomes" id="UP000036045"/>
    </source>
</evidence>
<feature type="domain" description="YqgU-like 6-bladed beta-propeller" evidence="1">
    <location>
        <begin position="88"/>
        <end position="350"/>
    </location>
</feature>
<name>A0A0J1IMR3_NIACI</name>
<organism evidence="2 3">
    <name type="scientific">Niallia circulans</name>
    <name type="common">Bacillus circulans</name>
    <dbReference type="NCBI Taxonomy" id="1397"/>
    <lineage>
        <taxon>Bacteria</taxon>
        <taxon>Bacillati</taxon>
        <taxon>Bacillota</taxon>
        <taxon>Bacilli</taxon>
        <taxon>Bacillales</taxon>
        <taxon>Bacillaceae</taxon>
        <taxon>Niallia</taxon>
    </lineage>
</organism>
<dbReference type="Pfam" id="PF21101">
    <property type="entry name" value="YqgU"/>
    <property type="match status" value="1"/>
</dbReference>
<dbReference type="PROSITE" id="PS51257">
    <property type="entry name" value="PROKAR_LIPOPROTEIN"/>
    <property type="match status" value="1"/>
</dbReference>
<dbReference type="OrthoDB" id="2168335at2"/>
<dbReference type="PATRIC" id="fig|1397.4.peg.4097"/>
<gene>
    <name evidence="2" type="ORF">ABW02_07060</name>
</gene>
<dbReference type="EMBL" id="LDPH01000004">
    <property type="protein sequence ID" value="KLV27267.1"/>
    <property type="molecule type" value="Genomic_DNA"/>
</dbReference>
<sequence>MFPLGKRNTLGIVLLFTFFTLILSGCVPRQNNSASENEAKDKNINNNTMLPPISPVEGDFEQVYGWIKNDTICYSAKVEGVNKIYTYNIYTGKHIPLYESVTELSNVILNKNQLLIYNALSDEEGEIHIIDMKGNEVLTRKLQSYETDFAWNPYRENELLITTFTKDWESKVSVLDIQENELSDFPVSTPFPQWQSKEKVMYLEWDQSSPSFYAPLKIFNLETKEEKEWDVPDIYFIEEKNGYLLTLSSSSKEEEAIYTFYDSELKKQGSVRLPRLSKFSNWLVPNYTFYENKFLTFVPKNSGNAETYQDGFNLVEINMETGESKKIDTEMELEDQPIQISSDGKYCLFGYYYENMLDMETGEISSLFSTTIHNS</sequence>
<evidence type="ECO:0000259" key="1">
    <source>
        <dbReference type="Pfam" id="PF21101"/>
    </source>
</evidence>
<dbReference type="AlphaFoldDB" id="A0A0J1IMR3"/>
<reference evidence="2 3" key="1">
    <citation type="submission" date="2015-05" db="EMBL/GenBank/DDBJ databases">
        <title>Whole genome sequence and identification of bacterial endophytes from Costus igneus.</title>
        <authorList>
            <person name="Lee Y.P."/>
            <person name="Gan H.M."/>
            <person name="Eng W."/>
            <person name="Wheatley M.S."/>
            <person name="Caraballo A."/>
            <person name="Polter S."/>
            <person name="Savka M.A."/>
            <person name="Hudson A.O."/>
        </authorList>
    </citation>
    <scope>NUCLEOTIDE SEQUENCE [LARGE SCALE GENOMIC DNA]</scope>
    <source>
        <strain evidence="2 3">RIT379</strain>
    </source>
</reference>
<dbReference type="Proteomes" id="UP000036045">
    <property type="component" value="Unassembled WGS sequence"/>
</dbReference>
<accession>A0A0J1IMR3</accession>
<protein>
    <recommendedName>
        <fullName evidence="1">YqgU-like 6-bladed beta-propeller domain-containing protein</fullName>
    </recommendedName>
</protein>